<dbReference type="InterPro" id="IPR057739">
    <property type="entry name" value="Glyco_hydro_29_N"/>
</dbReference>
<dbReference type="InterPro" id="IPR000933">
    <property type="entry name" value="Glyco_hydro_29"/>
</dbReference>
<sequence>MKKVLFSLFLILFIIPGMNSQTSPQRPDIKWFEDARFGMFVHFGPYSVLGAGEWVMNTRPVKGKDYMRLQTLFNPQAFDAKEWVRIAKDAGMKYITFTSRHHDGFSNWDTKQSDWNIMNTPYGKDLIKQLSDECKRQDMKLVLYYSLLDWMRTDYQYETGRTGKAAGRTGKSDWLSYISFMKAQLTELLTNYEIAGIWFDGHWDQTEDENRTDHTTHVDWHYPEIYELIHTLRPGCLVANNHHLPPFAGEDYQIFERDVPGENKSGYSGQEVSRLPLETCETINGAWGFNITDDKFKSTKDLLHLLIRTAGTGANLLLNVGPMPNGQIQPECVERLQEMGKWMDSYGYTIYGTQQGFVKPQAWGAVTKNGKTYYIHILDKDTKSITLNIPDIKSAKWVNLQAQPEWKKDKKTGDVTFTLTGELDETDSIIEVILK</sequence>
<evidence type="ECO:0000256" key="4">
    <source>
        <dbReference type="ARBA" id="ARBA00022729"/>
    </source>
</evidence>
<organism evidence="9 10">
    <name type="scientific">Dysgonomonas termitidis</name>
    <dbReference type="NCBI Taxonomy" id="1516126"/>
    <lineage>
        <taxon>Bacteria</taxon>
        <taxon>Pseudomonadati</taxon>
        <taxon>Bacteroidota</taxon>
        <taxon>Bacteroidia</taxon>
        <taxon>Bacteroidales</taxon>
        <taxon>Dysgonomonadaceae</taxon>
        <taxon>Dysgonomonas</taxon>
    </lineage>
</organism>
<reference evidence="10" key="1">
    <citation type="journal article" date="2019" name="Int. J. Syst. Evol. Microbiol.">
        <title>The Global Catalogue of Microorganisms (GCM) 10K type strain sequencing project: providing services to taxonomists for standard genome sequencing and annotation.</title>
        <authorList>
            <consortium name="The Broad Institute Genomics Platform"/>
            <consortium name="The Broad Institute Genome Sequencing Center for Infectious Disease"/>
            <person name="Wu L."/>
            <person name="Ma J."/>
        </authorList>
    </citation>
    <scope>NUCLEOTIDE SEQUENCE [LARGE SCALE GENOMIC DNA]</scope>
    <source>
        <strain evidence="10">CCUG 66188</strain>
    </source>
</reference>
<dbReference type="PIRSF" id="PIRSF001092">
    <property type="entry name" value="Alpha-L-fucosidase"/>
    <property type="match status" value="1"/>
</dbReference>
<dbReference type="Gene3D" id="3.20.20.80">
    <property type="entry name" value="Glycosidases"/>
    <property type="match status" value="1"/>
</dbReference>
<dbReference type="EMBL" id="JBHSGN010000005">
    <property type="protein sequence ID" value="MFC4672242.1"/>
    <property type="molecule type" value="Genomic_DNA"/>
</dbReference>
<dbReference type="RefSeq" id="WP_379993422.1">
    <property type="nucleotide sequence ID" value="NZ_JBHSGN010000005.1"/>
</dbReference>
<dbReference type="Proteomes" id="UP001596023">
    <property type="component" value="Unassembled WGS sequence"/>
</dbReference>
<dbReference type="PANTHER" id="PTHR10030:SF37">
    <property type="entry name" value="ALPHA-L-FUCOSIDASE-RELATED"/>
    <property type="match status" value="1"/>
</dbReference>
<keyword evidence="10" id="KW-1185">Reference proteome</keyword>
<evidence type="ECO:0000313" key="9">
    <source>
        <dbReference type="EMBL" id="MFC4672242.1"/>
    </source>
</evidence>
<dbReference type="InterPro" id="IPR017853">
    <property type="entry name" value="GH"/>
</dbReference>
<keyword evidence="5" id="KW-0378">Hydrolase</keyword>
<evidence type="ECO:0000256" key="3">
    <source>
        <dbReference type="ARBA" id="ARBA00012662"/>
    </source>
</evidence>
<dbReference type="SUPFAM" id="SSF51445">
    <property type="entry name" value="(Trans)glycosidases"/>
    <property type="match status" value="1"/>
</dbReference>
<feature type="domain" description="Glycoside hydrolase family 29 N-terminal" evidence="8">
    <location>
        <begin position="24"/>
        <end position="347"/>
    </location>
</feature>
<evidence type="ECO:0000256" key="1">
    <source>
        <dbReference type="ARBA" id="ARBA00004071"/>
    </source>
</evidence>
<evidence type="ECO:0000256" key="2">
    <source>
        <dbReference type="ARBA" id="ARBA00007951"/>
    </source>
</evidence>
<dbReference type="EC" id="3.2.1.51" evidence="3"/>
<dbReference type="PANTHER" id="PTHR10030">
    <property type="entry name" value="ALPHA-L-FUCOSIDASE"/>
    <property type="match status" value="1"/>
</dbReference>
<dbReference type="SMART" id="SM00812">
    <property type="entry name" value="Alpha_L_fucos"/>
    <property type="match status" value="1"/>
</dbReference>
<feature type="chain" id="PRO_5046989272" description="alpha-L-fucosidase" evidence="7">
    <location>
        <begin position="20"/>
        <end position="435"/>
    </location>
</feature>
<comment type="function">
    <text evidence="1">Alpha-L-fucosidase is responsible for hydrolyzing the alpha-1,6-linked fucose joined to the reducing-end N-acetylglucosamine of the carbohydrate moieties of glycoproteins.</text>
</comment>
<feature type="signal peptide" evidence="7">
    <location>
        <begin position="1"/>
        <end position="19"/>
    </location>
</feature>
<dbReference type="PRINTS" id="PR00741">
    <property type="entry name" value="GLHYDRLASE29"/>
</dbReference>
<evidence type="ECO:0000256" key="7">
    <source>
        <dbReference type="SAM" id="SignalP"/>
    </source>
</evidence>
<evidence type="ECO:0000313" key="10">
    <source>
        <dbReference type="Proteomes" id="UP001596023"/>
    </source>
</evidence>
<dbReference type="InterPro" id="IPR016286">
    <property type="entry name" value="FUC_metazoa-typ"/>
</dbReference>
<evidence type="ECO:0000259" key="8">
    <source>
        <dbReference type="Pfam" id="PF01120"/>
    </source>
</evidence>
<comment type="similarity">
    <text evidence="2">Belongs to the glycosyl hydrolase 29 family.</text>
</comment>
<protein>
    <recommendedName>
        <fullName evidence="3">alpha-L-fucosidase</fullName>
        <ecNumber evidence="3">3.2.1.51</ecNumber>
    </recommendedName>
</protein>
<accession>A0ABV9KPZ8</accession>
<keyword evidence="4 7" id="KW-0732">Signal</keyword>
<dbReference type="Pfam" id="PF01120">
    <property type="entry name" value="Alpha_L_fucos"/>
    <property type="match status" value="1"/>
</dbReference>
<evidence type="ECO:0000256" key="5">
    <source>
        <dbReference type="ARBA" id="ARBA00022801"/>
    </source>
</evidence>
<keyword evidence="6" id="KW-0326">Glycosidase</keyword>
<evidence type="ECO:0000256" key="6">
    <source>
        <dbReference type="ARBA" id="ARBA00023295"/>
    </source>
</evidence>
<comment type="caution">
    <text evidence="9">The sequence shown here is derived from an EMBL/GenBank/DDBJ whole genome shotgun (WGS) entry which is preliminary data.</text>
</comment>
<proteinExistence type="inferred from homology"/>
<gene>
    <name evidence="9" type="ORF">ACFO6W_00895</name>
</gene>
<name>A0ABV9KPZ8_9BACT</name>